<gene>
    <name evidence="3" type="ORF">NAEGRDRAFT_72292</name>
</gene>
<dbReference type="InParanoid" id="D2VTG5"/>
<dbReference type="KEGG" id="ngr:NAEGRDRAFT_72292"/>
<dbReference type="InterPro" id="IPR044862">
    <property type="entry name" value="Pro_4_hyd_alph_FE2OG_OXY"/>
</dbReference>
<organism evidence="4">
    <name type="scientific">Naegleria gruberi</name>
    <name type="common">Amoeba</name>
    <dbReference type="NCBI Taxonomy" id="5762"/>
    <lineage>
        <taxon>Eukaryota</taxon>
        <taxon>Discoba</taxon>
        <taxon>Heterolobosea</taxon>
        <taxon>Tetramitia</taxon>
        <taxon>Eutetramitia</taxon>
        <taxon>Vahlkampfiidae</taxon>
        <taxon>Naegleria</taxon>
    </lineage>
</organism>
<dbReference type="RefSeq" id="XP_002672675.1">
    <property type="nucleotide sequence ID" value="XM_002672629.1"/>
</dbReference>
<dbReference type="GeneID" id="8854464"/>
<dbReference type="AlphaFoldDB" id="D2VTG5"/>
<accession>D2VTG5</accession>
<sequence length="943" mass="107134">MGNRQSAQRTFFDSDDSDDYACSYDSEEEYTRQGPVASLPIIIRETIAESLPEVNIKKQLIQVMNSTDRSGDFSTGGKLSAEYSIPAIEILQESGVYKPLPLPIIYEEQAKDLIKNCSMSPFGRLDKTIYDESVRKSWQLDPQRFKITNPKWNSLIEDLVNNNVKKDLGIAQEKKIGFSLYKMLLYEEGGFFDFHRDTEKENGMIATLVVQLPSSFTGGEIVVRHKEKENIYKTSEDATFNPYYVSFYCDVSHKVETVKSGYRLALIYNLVYSGADKIQAFDSDTQLKQIETIVKSWLEAPMYSKLCYVMDHKYSTAGLTPELLKGKDEAIYQLLKQIPNVETSLAILEKHERSCGSTVRDIEETKLYYQGHVVGQPINQKIHLMEDEIFPDDVRRSMPEENRDIETTGNEGATIERWYKSACIIMIPNELKSLEHKDKVTELLEKFKQNPHENTRRLLMALTSSKLTCSEDSECNSTYNIESKDILEACIALSYLPLSLKFIERLWLGGGLGHIQEAKIATTLIKHHGVENFKVLFDKYIEKCFKHSYSTSSEIEVIASLVLELEEPTWIEKFISNIPMIAASTYYGIKSDAIVLLLGIKDKYPSTSEKITQFVNASLKNDNTSFSADLIIRLNRIELCPKVFKTAFGSYSITIANVEQCIPVMKHFGLEQISPLLSQSLSTLRPQNMPSLISVLENILVKDGKEEQFLASKLFEAILEMQKKDISILNSVKLLTLCRKLGKTEDEMNISKAIVANKNYSTNNMYELVEGLAKNNGNECFWTGSGFRIILDHSYKLLHNAANSTNESLTEFNLGDTNKWKFTHIPVTCTCNSCLKVKQFIESSETVFNFKEKQQSRKHVEQILRNAIDIEKETIKKGSPQTLRLTKVLKSPESKKSLSTAIEQILKTLLQYGILSDQKPNSRPAEASASNEPPTKKIKQEQQ</sequence>
<dbReference type="Gene3D" id="2.60.120.620">
    <property type="entry name" value="q2cbj1_9rhob like domain"/>
    <property type="match status" value="1"/>
</dbReference>
<evidence type="ECO:0000259" key="2">
    <source>
        <dbReference type="Pfam" id="PF13640"/>
    </source>
</evidence>
<dbReference type="eggNOG" id="ENOG502QWAB">
    <property type="taxonomic scope" value="Eukaryota"/>
</dbReference>
<reference evidence="3 4" key="1">
    <citation type="journal article" date="2010" name="Cell">
        <title>The genome of Naegleria gruberi illuminates early eukaryotic versatility.</title>
        <authorList>
            <person name="Fritz-Laylin L.K."/>
            <person name="Prochnik S.E."/>
            <person name="Ginger M.L."/>
            <person name="Dacks J.B."/>
            <person name="Carpenter M.L."/>
            <person name="Field M.C."/>
            <person name="Kuo A."/>
            <person name="Paredez A."/>
            <person name="Chapman J."/>
            <person name="Pham J."/>
            <person name="Shu S."/>
            <person name="Neupane R."/>
            <person name="Cipriano M."/>
            <person name="Mancuso J."/>
            <person name="Tu H."/>
            <person name="Salamov A."/>
            <person name="Lindquist E."/>
            <person name="Shapiro H."/>
            <person name="Lucas S."/>
            <person name="Grigoriev I.V."/>
            <person name="Cande W.Z."/>
            <person name="Fulton C."/>
            <person name="Rokhsar D.S."/>
            <person name="Dawson S.C."/>
        </authorList>
    </citation>
    <scope>NUCLEOTIDE SEQUENCE [LARGE SCALE GENOMIC DNA]</scope>
    <source>
        <strain evidence="3 4">NEG-M</strain>
    </source>
</reference>
<protein>
    <submittedName>
        <fullName evidence="3">Predicted protein</fullName>
    </submittedName>
</protein>
<feature type="compositionally biased region" description="Basic and acidic residues" evidence="1">
    <location>
        <begin position="934"/>
        <end position="943"/>
    </location>
</feature>
<dbReference type="VEuPathDB" id="AmoebaDB:NAEGRDRAFT_72292"/>
<evidence type="ECO:0000256" key="1">
    <source>
        <dbReference type="SAM" id="MobiDB-lite"/>
    </source>
</evidence>
<feature type="region of interest" description="Disordered" evidence="1">
    <location>
        <begin position="917"/>
        <end position="943"/>
    </location>
</feature>
<dbReference type="PANTHER" id="PTHR33099">
    <property type="entry name" value="FE2OG DIOXYGENASE DOMAIN-CONTAINING PROTEIN"/>
    <property type="match status" value="1"/>
</dbReference>
<evidence type="ECO:0000313" key="3">
    <source>
        <dbReference type="EMBL" id="EFC39931.1"/>
    </source>
</evidence>
<name>D2VTG5_NAEGR</name>
<dbReference type="Proteomes" id="UP000006671">
    <property type="component" value="Unassembled WGS sequence"/>
</dbReference>
<proteinExistence type="predicted"/>
<dbReference type="Pfam" id="PF13640">
    <property type="entry name" value="2OG-FeII_Oxy_3"/>
    <property type="match status" value="1"/>
</dbReference>
<keyword evidence="4" id="KW-1185">Reference proteome</keyword>
<feature type="compositionally biased region" description="Polar residues" evidence="1">
    <location>
        <begin position="1"/>
        <end position="11"/>
    </location>
</feature>
<evidence type="ECO:0000313" key="4">
    <source>
        <dbReference type="Proteomes" id="UP000006671"/>
    </source>
</evidence>
<dbReference type="PANTHER" id="PTHR33099:SF7">
    <property type="entry name" value="MYND-TYPE DOMAIN-CONTAINING PROTEIN"/>
    <property type="match status" value="1"/>
</dbReference>
<dbReference type="OrthoDB" id="27483at2759"/>
<feature type="domain" description="Prolyl 4-hydroxylase alpha subunit Fe(2+) 2OG dioxygenase" evidence="2">
    <location>
        <begin position="183"/>
        <end position="268"/>
    </location>
</feature>
<dbReference type="EMBL" id="GG738896">
    <property type="protein sequence ID" value="EFC39931.1"/>
    <property type="molecule type" value="Genomic_DNA"/>
</dbReference>
<feature type="region of interest" description="Disordered" evidence="1">
    <location>
        <begin position="1"/>
        <end position="27"/>
    </location>
</feature>